<keyword evidence="9" id="KW-1185">Reference proteome</keyword>
<dbReference type="GO" id="GO:0042910">
    <property type="term" value="F:xenobiotic transmembrane transporter activity"/>
    <property type="evidence" value="ECO:0007669"/>
    <property type="project" value="InterPro"/>
</dbReference>
<dbReference type="PANTHER" id="PTHR43823">
    <property type="entry name" value="SPORULATION PROTEIN YKVU"/>
    <property type="match status" value="1"/>
</dbReference>
<evidence type="ECO:0000256" key="4">
    <source>
        <dbReference type="ARBA" id="ARBA00022692"/>
    </source>
</evidence>
<dbReference type="PIRSF" id="PIRSF006603">
    <property type="entry name" value="DinF"/>
    <property type="match status" value="1"/>
</dbReference>
<feature type="transmembrane region" description="Helical" evidence="7">
    <location>
        <begin position="45"/>
        <end position="67"/>
    </location>
</feature>
<dbReference type="OrthoDB" id="305360at2"/>
<keyword evidence="5 7" id="KW-1133">Transmembrane helix</keyword>
<comment type="caution">
    <text evidence="8">The sequence shown here is derived from an EMBL/GenBank/DDBJ whole genome shotgun (WGS) entry which is preliminary data.</text>
</comment>
<proteinExistence type="predicted"/>
<evidence type="ECO:0000256" key="1">
    <source>
        <dbReference type="ARBA" id="ARBA00004651"/>
    </source>
</evidence>
<dbReference type="InterPro" id="IPR048279">
    <property type="entry name" value="MdtK-like"/>
</dbReference>
<organism evidence="8 9">
    <name type="scientific">Parablautia intestinalis</name>
    <dbReference type="NCBI Taxonomy" id="2320100"/>
    <lineage>
        <taxon>Bacteria</taxon>
        <taxon>Bacillati</taxon>
        <taxon>Bacillota</taxon>
        <taxon>Clostridia</taxon>
        <taxon>Lachnospirales</taxon>
        <taxon>Lachnospiraceae</taxon>
        <taxon>Parablautia</taxon>
    </lineage>
</organism>
<dbReference type="RefSeq" id="WP_120469567.1">
    <property type="nucleotide sequence ID" value="NZ_RAYQ01000010.1"/>
</dbReference>
<feature type="transmembrane region" description="Helical" evidence="7">
    <location>
        <begin position="125"/>
        <end position="146"/>
    </location>
</feature>
<keyword evidence="6 7" id="KW-0472">Membrane</keyword>
<reference evidence="8 9" key="1">
    <citation type="submission" date="2018-09" db="EMBL/GenBank/DDBJ databases">
        <title>Murine metabolic-syndrome-specific gut microbial biobank.</title>
        <authorList>
            <person name="Liu C."/>
        </authorList>
    </citation>
    <scope>NUCLEOTIDE SEQUENCE [LARGE SCALE GENOMIC DNA]</scope>
    <source>
        <strain evidence="8 9">0.1xD8-82</strain>
    </source>
</reference>
<dbReference type="InterPro" id="IPR051327">
    <property type="entry name" value="MATE_MepA_subfamily"/>
</dbReference>
<dbReference type="GO" id="GO:0005886">
    <property type="term" value="C:plasma membrane"/>
    <property type="evidence" value="ECO:0007669"/>
    <property type="project" value="UniProtKB-SubCell"/>
</dbReference>
<feature type="transmembrane region" description="Helical" evidence="7">
    <location>
        <begin position="183"/>
        <end position="204"/>
    </location>
</feature>
<feature type="transmembrane region" description="Helical" evidence="7">
    <location>
        <begin position="225"/>
        <end position="248"/>
    </location>
</feature>
<dbReference type="Proteomes" id="UP000280696">
    <property type="component" value="Unassembled WGS sequence"/>
</dbReference>
<dbReference type="EMBL" id="RAYQ01000010">
    <property type="protein sequence ID" value="RKI91358.1"/>
    <property type="molecule type" value="Genomic_DNA"/>
</dbReference>
<dbReference type="GO" id="GO:0015297">
    <property type="term" value="F:antiporter activity"/>
    <property type="evidence" value="ECO:0007669"/>
    <property type="project" value="InterPro"/>
</dbReference>
<keyword evidence="2" id="KW-0813">Transport</keyword>
<dbReference type="AlphaFoldDB" id="A0A3A9AJ76"/>
<feature type="transmembrane region" description="Helical" evidence="7">
    <location>
        <begin position="153"/>
        <end position="177"/>
    </location>
</feature>
<feature type="transmembrane region" description="Helical" evidence="7">
    <location>
        <begin position="377"/>
        <end position="397"/>
    </location>
</feature>
<dbReference type="PANTHER" id="PTHR43823:SF3">
    <property type="entry name" value="MULTIDRUG EXPORT PROTEIN MEPA"/>
    <property type="match status" value="1"/>
</dbReference>
<accession>A0A3A9AJ76</accession>
<protein>
    <submittedName>
        <fullName evidence="8">MATE family efflux transporter</fullName>
    </submittedName>
</protein>
<evidence type="ECO:0000256" key="5">
    <source>
        <dbReference type="ARBA" id="ARBA00022989"/>
    </source>
</evidence>
<evidence type="ECO:0000256" key="2">
    <source>
        <dbReference type="ARBA" id="ARBA00022448"/>
    </source>
</evidence>
<name>A0A3A9AJ76_9FIRM</name>
<dbReference type="InterPro" id="IPR002528">
    <property type="entry name" value="MATE_fam"/>
</dbReference>
<evidence type="ECO:0000256" key="7">
    <source>
        <dbReference type="SAM" id="Phobius"/>
    </source>
</evidence>
<feature type="transmembrane region" description="Helical" evidence="7">
    <location>
        <begin position="301"/>
        <end position="323"/>
    </location>
</feature>
<comment type="subcellular location">
    <subcellularLocation>
        <location evidence="1">Cell membrane</location>
        <topology evidence="1">Multi-pass membrane protein</topology>
    </subcellularLocation>
</comment>
<feature type="transmembrane region" description="Helical" evidence="7">
    <location>
        <begin position="260"/>
        <end position="280"/>
    </location>
</feature>
<evidence type="ECO:0000313" key="9">
    <source>
        <dbReference type="Proteomes" id="UP000280696"/>
    </source>
</evidence>
<feature type="transmembrane region" description="Helical" evidence="7">
    <location>
        <begin position="87"/>
        <end position="105"/>
    </location>
</feature>
<gene>
    <name evidence="8" type="ORF">D7V94_10710</name>
</gene>
<feature type="transmembrane region" description="Helical" evidence="7">
    <location>
        <begin position="338"/>
        <end position="356"/>
    </location>
</feature>
<feature type="transmembrane region" description="Helical" evidence="7">
    <location>
        <begin position="403"/>
        <end position="421"/>
    </location>
</feature>
<evidence type="ECO:0000256" key="3">
    <source>
        <dbReference type="ARBA" id="ARBA00022475"/>
    </source>
</evidence>
<feature type="transmembrane region" description="Helical" evidence="7">
    <location>
        <begin position="7"/>
        <end position="25"/>
    </location>
</feature>
<keyword evidence="3" id="KW-1003">Cell membrane</keyword>
<evidence type="ECO:0000313" key="8">
    <source>
        <dbReference type="EMBL" id="RKI91358.1"/>
    </source>
</evidence>
<evidence type="ECO:0000256" key="6">
    <source>
        <dbReference type="ARBA" id="ARBA00023136"/>
    </source>
</evidence>
<keyword evidence="4 7" id="KW-0812">Transmembrane</keyword>
<dbReference type="Pfam" id="PF01554">
    <property type="entry name" value="MatE"/>
    <property type="match status" value="2"/>
</dbReference>
<sequence>MKKKYMGYIFPSMLSFLLTGIYSIVDGIFVGRAMGDPGLAAINIAWPLVALIISLGTGIGMGASVMVSLNNGAGDTKKAAKAEGNAFFLLFTGSLLLTLILFLFGRPLLWLLGARDGLLPLAYTYLQFILLGGIVQIFASGMVPLMRNRGASFYAMCAMALGCISNIFLDYLFVMILDLRLMGAALATVLGQVLTLILSIIFYARKKNRIAFADMQPDRKTIFSILKVALSPFGLTYLPSVTIIFMNLQALKYGGEEAVSAYAVLAYIISFMELLVQGIGDGSQPLLSLSKGRGDEKSLNLYTAWTFSLGIGFGLIGAFIFVLVRNVLPVFYGTSPEAAAYIVYAAPAFALVMALYGLTKPAVSYFYATHRVVRSSLLVYGEIALTALFIFVLPLFIGLDGVWYTIPSVQVVLGIFCIFFLKKQRPARSASSSYVK</sequence>